<protein>
    <submittedName>
        <fullName evidence="1">Uncharacterized protein</fullName>
    </submittedName>
</protein>
<dbReference type="Proteomes" id="UP000734511">
    <property type="component" value="Unassembled WGS sequence"/>
</dbReference>
<sequence>MRLLPWTGEGGKPAYLAPGSGESSFVNRLADGLEAVQLGMADDLLDHVETSLREQPRPGEAQLALTVTHLCHALRDVLRVAHSRGDRLPAREPDAWTAAADAVLDREVDR</sequence>
<comment type="caution">
    <text evidence="1">The sequence shown here is derived from an EMBL/GenBank/DDBJ whole genome shotgun (WGS) entry which is preliminary data.</text>
</comment>
<reference evidence="1 2" key="1">
    <citation type="submission" date="2020-03" db="EMBL/GenBank/DDBJ databases">
        <title>WGS of actinomycetes isolated from Thailand.</title>
        <authorList>
            <person name="Thawai C."/>
        </authorList>
    </citation>
    <scope>NUCLEOTIDE SEQUENCE [LARGE SCALE GENOMIC DNA]</scope>
    <source>
        <strain evidence="1 2">PRB2-1</strain>
    </source>
</reference>
<keyword evidence="2" id="KW-1185">Reference proteome</keyword>
<dbReference type="RefSeq" id="WP_167983650.1">
    <property type="nucleotide sequence ID" value="NZ_JAATEJ010000010.1"/>
</dbReference>
<evidence type="ECO:0000313" key="2">
    <source>
        <dbReference type="Proteomes" id="UP000734511"/>
    </source>
</evidence>
<accession>A0ABX0ZNY9</accession>
<gene>
    <name evidence="1" type="ORF">HCN08_15200</name>
</gene>
<name>A0ABX0ZNY9_9ACTN</name>
<dbReference type="EMBL" id="JAATEJ010000010">
    <property type="protein sequence ID" value="NJP44730.1"/>
    <property type="molecule type" value="Genomic_DNA"/>
</dbReference>
<proteinExistence type="predicted"/>
<evidence type="ECO:0000313" key="1">
    <source>
        <dbReference type="EMBL" id="NJP44730.1"/>
    </source>
</evidence>
<organism evidence="1 2">
    <name type="scientific">Actinacidiphila epipremni</name>
    <dbReference type="NCBI Taxonomy" id="2053013"/>
    <lineage>
        <taxon>Bacteria</taxon>
        <taxon>Bacillati</taxon>
        <taxon>Actinomycetota</taxon>
        <taxon>Actinomycetes</taxon>
        <taxon>Kitasatosporales</taxon>
        <taxon>Streptomycetaceae</taxon>
        <taxon>Actinacidiphila</taxon>
    </lineage>
</organism>